<evidence type="ECO:0000256" key="3">
    <source>
        <dbReference type="ARBA" id="ARBA00022827"/>
    </source>
</evidence>
<evidence type="ECO:0000256" key="4">
    <source>
        <dbReference type="ARBA" id="ARBA00023002"/>
    </source>
</evidence>
<keyword evidence="9" id="KW-1185">Reference proteome</keyword>
<evidence type="ECO:0000256" key="5">
    <source>
        <dbReference type="ARBA" id="ARBA00023033"/>
    </source>
</evidence>
<keyword evidence="3" id="KW-0274">FAD</keyword>
<feature type="compositionally biased region" description="Basic and acidic residues" evidence="6">
    <location>
        <begin position="85"/>
        <end position="106"/>
    </location>
</feature>
<evidence type="ECO:0000256" key="2">
    <source>
        <dbReference type="ARBA" id="ARBA00022630"/>
    </source>
</evidence>
<dbReference type="Pfam" id="PF01494">
    <property type="entry name" value="FAD_binding_3"/>
    <property type="match status" value="1"/>
</dbReference>
<sequence>MPSTTPSQPKIAIIGPGPVGLTLANILQRNGITSFTVFERDTGQRGLAAAGLLEAFNRVARPEGEAVRAVRKDGVLTWDENDGQENDHAASKESGRKPDAESRGRPEIDRAALRALLLSALPPERIVWGKHVSSLSPVPGTATAAAKWTINFSGDGDAPPQLQPQCDLPSFTGIVALDAWLDDVEGRRPDVARFIGRGSRFTFPADRALIFQRHGDGSARCYACVRFSDDAEAANATTNADAAVVEARIAASLGLEETAETGRGGIDWDVPGVRRRFLETYFGDYTAEAREAVLALTQRPVLRPLYMLPVGLTWPSRPGVTVLGDAAHLMTPFAGVGVNIGMVDALELAEGIVEYVKKGAEQGAASLAEVIGDYEKSMWARSSRDAAKTAHALEVQLQEDGCEKMVELMSGGGAGPQ</sequence>
<proteinExistence type="predicted"/>
<dbReference type="PANTHER" id="PTHR46972">
    <property type="entry name" value="MONOOXYGENASE ASQM-RELATED"/>
    <property type="match status" value="1"/>
</dbReference>
<evidence type="ECO:0000313" key="8">
    <source>
        <dbReference type="EMBL" id="RYO77420.1"/>
    </source>
</evidence>
<gene>
    <name evidence="8" type="ORF">DL762_009276</name>
</gene>
<keyword evidence="2" id="KW-0285">Flavoprotein</keyword>
<dbReference type="SUPFAM" id="SSF51905">
    <property type="entry name" value="FAD/NAD(P)-binding domain"/>
    <property type="match status" value="1"/>
</dbReference>
<protein>
    <recommendedName>
        <fullName evidence="7">FAD-binding domain-containing protein</fullName>
    </recommendedName>
</protein>
<dbReference type="PRINTS" id="PR00420">
    <property type="entry name" value="RNGMNOXGNASE"/>
</dbReference>
<organism evidence="8 9">
    <name type="scientific">Monosporascus cannonballus</name>
    <dbReference type="NCBI Taxonomy" id="155416"/>
    <lineage>
        <taxon>Eukaryota</taxon>
        <taxon>Fungi</taxon>
        <taxon>Dikarya</taxon>
        <taxon>Ascomycota</taxon>
        <taxon>Pezizomycotina</taxon>
        <taxon>Sordariomycetes</taxon>
        <taxon>Xylariomycetidae</taxon>
        <taxon>Xylariales</taxon>
        <taxon>Xylariales incertae sedis</taxon>
        <taxon>Monosporascus</taxon>
    </lineage>
</organism>
<keyword evidence="5" id="KW-0503">Monooxygenase</keyword>
<dbReference type="Proteomes" id="UP000294003">
    <property type="component" value="Unassembled WGS sequence"/>
</dbReference>
<evidence type="ECO:0000259" key="7">
    <source>
        <dbReference type="Pfam" id="PF01494"/>
    </source>
</evidence>
<dbReference type="InterPro" id="IPR002938">
    <property type="entry name" value="FAD-bd"/>
</dbReference>
<name>A0ABY0GTU0_9PEZI</name>
<dbReference type="Gene3D" id="3.50.50.60">
    <property type="entry name" value="FAD/NAD(P)-binding domain"/>
    <property type="match status" value="2"/>
</dbReference>
<dbReference type="EMBL" id="QJNS01000463">
    <property type="protein sequence ID" value="RYO77420.1"/>
    <property type="molecule type" value="Genomic_DNA"/>
</dbReference>
<keyword evidence="4" id="KW-0560">Oxidoreductase</keyword>
<dbReference type="PANTHER" id="PTHR46972:SF1">
    <property type="entry name" value="FAD DEPENDENT OXIDOREDUCTASE DOMAIN-CONTAINING PROTEIN"/>
    <property type="match status" value="1"/>
</dbReference>
<evidence type="ECO:0000256" key="1">
    <source>
        <dbReference type="ARBA" id="ARBA00005179"/>
    </source>
</evidence>
<reference evidence="8 9" key="1">
    <citation type="submission" date="2018-06" db="EMBL/GenBank/DDBJ databases">
        <title>Complete Genomes of Monosporascus.</title>
        <authorList>
            <person name="Robinson A.J."/>
            <person name="Natvig D.O."/>
        </authorList>
    </citation>
    <scope>NUCLEOTIDE SEQUENCE [LARGE SCALE GENOMIC DNA]</scope>
    <source>
        <strain evidence="8 9">CBS 609.92</strain>
    </source>
</reference>
<dbReference type="InterPro" id="IPR036188">
    <property type="entry name" value="FAD/NAD-bd_sf"/>
</dbReference>
<comment type="caution">
    <text evidence="8">The sequence shown here is derived from an EMBL/GenBank/DDBJ whole genome shotgun (WGS) entry which is preliminary data.</text>
</comment>
<accession>A0ABY0GTU0</accession>
<evidence type="ECO:0000313" key="9">
    <source>
        <dbReference type="Proteomes" id="UP000294003"/>
    </source>
</evidence>
<evidence type="ECO:0000256" key="6">
    <source>
        <dbReference type="SAM" id="MobiDB-lite"/>
    </source>
</evidence>
<feature type="region of interest" description="Disordered" evidence="6">
    <location>
        <begin position="78"/>
        <end position="106"/>
    </location>
</feature>
<comment type="pathway">
    <text evidence="1">Secondary metabolite biosynthesis.</text>
</comment>
<feature type="domain" description="FAD-binding" evidence="7">
    <location>
        <begin position="320"/>
        <end position="360"/>
    </location>
</feature>